<protein>
    <submittedName>
        <fullName evidence="2">Uncharacterized protein</fullName>
    </submittedName>
</protein>
<keyword evidence="3" id="KW-1185">Reference proteome</keyword>
<feature type="signal peptide" evidence="1">
    <location>
        <begin position="1"/>
        <end position="18"/>
    </location>
</feature>
<dbReference type="EMBL" id="LR824005">
    <property type="protein sequence ID" value="CAH0592263.1"/>
    <property type="molecule type" value="Genomic_DNA"/>
</dbReference>
<dbReference type="Proteomes" id="UP001154114">
    <property type="component" value="Chromosome 2"/>
</dbReference>
<keyword evidence="1" id="KW-0732">Signal</keyword>
<evidence type="ECO:0000313" key="3">
    <source>
        <dbReference type="Proteomes" id="UP001154114"/>
    </source>
</evidence>
<evidence type="ECO:0000313" key="2">
    <source>
        <dbReference type="EMBL" id="CAH0592263.1"/>
    </source>
</evidence>
<reference evidence="2" key="1">
    <citation type="submission" date="2021-12" db="EMBL/GenBank/DDBJ databases">
        <authorList>
            <person name="King R."/>
        </authorList>
    </citation>
    <scope>NUCLEOTIDE SEQUENCE</scope>
</reference>
<evidence type="ECO:0000256" key="1">
    <source>
        <dbReference type="SAM" id="SignalP"/>
    </source>
</evidence>
<gene>
    <name evidence="2" type="ORF">CINC_LOCUS5492</name>
</gene>
<proteinExistence type="predicted"/>
<name>A0A9P0BWF7_CHRIL</name>
<dbReference type="AlphaFoldDB" id="A0A9P0BWF7"/>
<accession>A0A9P0BWF7</accession>
<organism evidence="2 3">
    <name type="scientific">Chrysodeixis includens</name>
    <name type="common">Soybean looper</name>
    <name type="synonym">Pseudoplusia includens</name>
    <dbReference type="NCBI Taxonomy" id="689277"/>
    <lineage>
        <taxon>Eukaryota</taxon>
        <taxon>Metazoa</taxon>
        <taxon>Ecdysozoa</taxon>
        <taxon>Arthropoda</taxon>
        <taxon>Hexapoda</taxon>
        <taxon>Insecta</taxon>
        <taxon>Pterygota</taxon>
        <taxon>Neoptera</taxon>
        <taxon>Endopterygota</taxon>
        <taxon>Lepidoptera</taxon>
        <taxon>Glossata</taxon>
        <taxon>Ditrysia</taxon>
        <taxon>Noctuoidea</taxon>
        <taxon>Noctuidae</taxon>
        <taxon>Plusiinae</taxon>
        <taxon>Chrysodeixis</taxon>
    </lineage>
</organism>
<sequence>MAFTTVLMTALLVTFASGYNYRRLFLAGFPAWNEDFPFPGFPAPMVSLRFAAPQTMAGVPKFPFPFFGGFPFPTMPPMGFPAIPSVGDISSTIPASGGTYNGVMVSTQTESKRNEDGTVVKSGGSTVMINDNGKVTVEKTGDAPPEIVPAAKLFKKIKPVKFMDFFGQSSEEIETVTTGDLEDYVPSKGEKFTGHSVISSSFSSNVNGEKKEGAIVSKVNNDNGLVSTHNFVFQADGTQE</sequence>
<dbReference type="OrthoDB" id="7445308at2759"/>
<feature type="chain" id="PRO_5040511516" evidence="1">
    <location>
        <begin position="19"/>
        <end position="240"/>
    </location>
</feature>